<keyword evidence="3" id="KW-1185">Reference proteome</keyword>
<feature type="region of interest" description="Disordered" evidence="1">
    <location>
        <begin position="42"/>
        <end position="67"/>
    </location>
</feature>
<dbReference type="Proteomes" id="UP001221142">
    <property type="component" value="Unassembled WGS sequence"/>
</dbReference>
<organism evidence="2 3">
    <name type="scientific">Roridomyces roridus</name>
    <dbReference type="NCBI Taxonomy" id="1738132"/>
    <lineage>
        <taxon>Eukaryota</taxon>
        <taxon>Fungi</taxon>
        <taxon>Dikarya</taxon>
        <taxon>Basidiomycota</taxon>
        <taxon>Agaricomycotina</taxon>
        <taxon>Agaricomycetes</taxon>
        <taxon>Agaricomycetidae</taxon>
        <taxon>Agaricales</taxon>
        <taxon>Marasmiineae</taxon>
        <taxon>Mycenaceae</taxon>
        <taxon>Roridomyces</taxon>
    </lineage>
</organism>
<gene>
    <name evidence="2" type="ORF">FB45DRAFT_871515</name>
</gene>
<proteinExistence type="predicted"/>
<comment type="caution">
    <text evidence="2">The sequence shown here is derived from an EMBL/GenBank/DDBJ whole genome shotgun (WGS) entry which is preliminary data.</text>
</comment>
<sequence>MHEENNSSHPLRPNPQTTSRPLPTLPELINRNWQPARITPCRTVPNAHGNMPQRRVPNNTPEHSRLNIAGPETWPLLEIDGKIREKKSPAHKTELPQTSVGLSLDSRHELPNLEPERAFTFSSAFERVRTPDFPGDNLSKLHGTMSFKYSQRQPTSLWPSQSPENGGFRFDFAFAFERAHSRPNAEPNFAFRFSNFMNPNAERAFGSGSNRFFEPDPPITRQTYPWTELGRSMLHPQTIQGKSSFFQAVALRQGYTAVRRKRAESEWRRVGVKTERDWKELKLMDKVKNKLSHQALATLGYPSPKPEKSRIPGHDSSGLMGYMRPYQLIITPAEACQGIYASGKIHLTMESDVDNIDRVELLTSP</sequence>
<dbReference type="AlphaFoldDB" id="A0AAD7BFK5"/>
<evidence type="ECO:0000256" key="1">
    <source>
        <dbReference type="SAM" id="MobiDB-lite"/>
    </source>
</evidence>
<feature type="region of interest" description="Disordered" evidence="1">
    <location>
        <begin position="1"/>
        <end position="29"/>
    </location>
</feature>
<evidence type="ECO:0000313" key="3">
    <source>
        <dbReference type="Proteomes" id="UP001221142"/>
    </source>
</evidence>
<name>A0AAD7BFK5_9AGAR</name>
<reference evidence="2" key="1">
    <citation type="submission" date="2023-03" db="EMBL/GenBank/DDBJ databases">
        <title>Massive genome expansion in bonnet fungi (Mycena s.s.) driven by repeated elements and novel gene families across ecological guilds.</title>
        <authorList>
            <consortium name="Lawrence Berkeley National Laboratory"/>
            <person name="Harder C.B."/>
            <person name="Miyauchi S."/>
            <person name="Viragh M."/>
            <person name="Kuo A."/>
            <person name="Thoen E."/>
            <person name="Andreopoulos B."/>
            <person name="Lu D."/>
            <person name="Skrede I."/>
            <person name="Drula E."/>
            <person name="Henrissat B."/>
            <person name="Morin E."/>
            <person name="Kohler A."/>
            <person name="Barry K."/>
            <person name="LaButti K."/>
            <person name="Morin E."/>
            <person name="Salamov A."/>
            <person name="Lipzen A."/>
            <person name="Mereny Z."/>
            <person name="Hegedus B."/>
            <person name="Baldrian P."/>
            <person name="Stursova M."/>
            <person name="Weitz H."/>
            <person name="Taylor A."/>
            <person name="Grigoriev I.V."/>
            <person name="Nagy L.G."/>
            <person name="Martin F."/>
            <person name="Kauserud H."/>
        </authorList>
    </citation>
    <scope>NUCLEOTIDE SEQUENCE</scope>
    <source>
        <strain evidence="2">9284</strain>
    </source>
</reference>
<dbReference type="EMBL" id="JARKIF010000018">
    <property type="protein sequence ID" value="KAJ7619278.1"/>
    <property type="molecule type" value="Genomic_DNA"/>
</dbReference>
<accession>A0AAD7BFK5</accession>
<protein>
    <submittedName>
        <fullName evidence="2">Uncharacterized protein</fullName>
    </submittedName>
</protein>
<evidence type="ECO:0000313" key="2">
    <source>
        <dbReference type="EMBL" id="KAJ7619278.1"/>
    </source>
</evidence>